<dbReference type="AlphaFoldDB" id="A0A5E8B4K3"/>
<dbReference type="FunFam" id="3.40.50.150:FF:000221">
    <property type="entry name" value="Methyltransferase-like protein"/>
    <property type="match status" value="1"/>
</dbReference>
<dbReference type="RefSeq" id="XP_031851711.1">
    <property type="nucleotide sequence ID" value="XM_031995820.1"/>
</dbReference>
<evidence type="ECO:0000256" key="2">
    <source>
        <dbReference type="ARBA" id="ARBA00022603"/>
    </source>
</evidence>
<gene>
    <name evidence="7" type="ORF">SAPINGB_P001097</name>
</gene>
<feature type="domain" description="Methyltransferase type 12" evidence="6">
    <location>
        <begin position="148"/>
        <end position="253"/>
    </location>
</feature>
<evidence type="ECO:0000256" key="3">
    <source>
        <dbReference type="ARBA" id="ARBA00022679"/>
    </source>
</evidence>
<dbReference type="PANTHER" id="PTHR22809">
    <property type="entry name" value="METHYLTRANSFERASE-RELATED"/>
    <property type="match status" value="1"/>
</dbReference>
<evidence type="ECO:0000313" key="7">
    <source>
        <dbReference type="EMBL" id="VVT46203.1"/>
    </source>
</evidence>
<evidence type="ECO:0000256" key="4">
    <source>
        <dbReference type="PIRNR" id="PIRNR037755"/>
    </source>
</evidence>
<dbReference type="PIRSF" id="PIRSF037755">
    <property type="entry name" value="Mettl2_prd"/>
    <property type="match status" value="1"/>
</dbReference>
<comment type="function">
    <text evidence="4">S-adenosyl-L-methionine-dependent methyltransferase.</text>
</comment>
<dbReference type="Proteomes" id="UP000398389">
    <property type="component" value="Unassembled WGS sequence"/>
</dbReference>
<feature type="region of interest" description="Disordered" evidence="5">
    <location>
        <begin position="1"/>
        <end position="47"/>
    </location>
</feature>
<dbReference type="InterPro" id="IPR013217">
    <property type="entry name" value="Methyltransf_12"/>
</dbReference>
<sequence length="342" mass="39883">MSAEMENKISADSAPSEENNVVSVDETVPKTNGEKDWTISREDRGDRPFTFGQRYLTSEDDVWNHNAWDHVEWGEEQRVEAEEKLAKQREMPVKPFDKSLFMGNPAKYWDQFYRNNQANFFKDRKWLRVEFPALYEAQKPDAGPISILEVGCGAGNTMFPVLQNNENPHLSIMGVDYSRQAVKIVRESEHFDSKYARAEVWDLAEPTGALPEGVEPHSVDIIVMIFVFSALAPEQWTQAVSNLKKLLKPNGRILFRDYGRYDLTQLRFKAGRLLDDNFYIRGDGTRVYFFTEEELHEIFGTEFEVIKVATDRRLMVNRQRKLKMYRIWLQAEFKNSKVEESK</sequence>
<evidence type="ECO:0000256" key="5">
    <source>
        <dbReference type="SAM" id="MobiDB-lite"/>
    </source>
</evidence>
<reference evidence="7 8" key="1">
    <citation type="submission" date="2019-09" db="EMBL/GenBank/DDBJ databases">
        <authorList>
            <person name="Brejova B."/>
        </authorList>
    </citation>
    <scope>NUCLEOTIDE SEQUENCE [LARGE SCALE GENOMIC DNA]</scope>
</reference>
<keyword evidence="8" id="KW-1185">Reference proteome</keyword>
<keyword evidence="2 4" id="KW-0489">Methyltransferase</keyword>
<dbReference type="EC" id="2.1.1.-" evidence="4"/>
<dbReference type="InterPro" id="IPR026113">
    <property type="entry name" value="METTL2/6/8-like"/>
</dbReference>
<protein>
    <recommendedName>
        <fullName evidence="4">tRNA N(3)-methylcytidine methyltransferase</fullName>
        <ecNumber evidence="4">2.1.1.-</ecNumber>
    </recommendedName>
</protein>
<evidence type="ECO:0000256" key="1">
    <source>
        <dbReference type="ARBA" id="ARBA00009725"/>
    </source>
</evidence>
<comment type="similarity">
    <text evidence="1 4">Belongs to the methyltransferase superfamily. METL family.</text>
</comment>
<organism evidence="7 8">
    <name type="scientific">Magnusiomyces paraingens</name>
    <dbReference type="NCBI Taxonomy" id="2606893"/>
    <lineage>
        <taxon>Eukaryota</taxon>
        <taxon>Fungi</taxon>
        <taxon>Dikarya</taxon>
        <taxon>Ascomycota</taxon>
        <taxon>Saccharomycotina</taxon>
        <taxon>Dipodascomycetes</taxon>
        <taxon>Dipodascales</taxon>
        <taxon>Dipodascaceae</taxon>
        <taxon>Magnusiomyces</taxon>
    </lineage>
</organism>
<keyword evidence="3 4" id="KW-0808">Transferase</keyword>
<dbReference type="GeneID" id="43579920"/>
<dbReference type="GO" id="GO:0052735">
    <property type="term" value="F:tRNA (cytidine-3-)-methyltransferase activity"/>
    <property type="evidence" value="ECO:0007669"/>
    <property type="project" value="TreeGrafter"/>
</dbReference>
<dbReference type="Gene3D" id="3.40.50.150">
    <property type="entry name" value="Vaccinia Virus protein VP39"/>
    <property type="match status" value="1"/>
</dbReference>
<proteinExistence type="inferred from homology"/>
<dbReference type="Pfam" id="PF08242">
    <property type="entry name" value="Methyltransf_12"/>
    <property type="match status" value="1"/>
</dbReference>
<name>A0A5E8B4K3_9ASCO</name>
<dbReference type="SUPFAM" id="SSF53335">
    <property type="entry name" value="S-adenosyl-L-methionine-dependent methyltransferases"/>
    <property type="match status" value="1"/>
</dbReference>
<dbReference type="PANTHER" id="PTHR22809:SF11">
    <property type="entry name" value="TRNA N(3)-METHYLCYTIDINE METHYLTRANSFERASE METTL2"/>
    <property type="match status" value="1"/>
</dbReference>
<dbReference type="EMBL" id="CABVLU010000001">
    <property type="protein sequence ID" value="VVT46203.1"/>
    <property type="molecule type" value="Genomic_DNA"/>
</dbReference>
<evidence type="ECO:0000313" key="8">
    <source>
        <dbReference type="Proteomes" id="UP000398389"/>
    </source>
</evidence>
<accession>A0A5E8B4K3</accession>
<dbReference type="CDD" id="cd02440">
    <property type="entry name" value="AdoMet_MTases"/>
    <property type="match status" value="1"/>
</dbReference>
<dbReference type="InterPro" id="IPR029063">
    <property type="entry name" value="SAM-dependent_MTases_sf"/>
</dbReference>
<feature type="compositionally biased region" description="Basic and acidic residues" evidence="5">
    <location>
        <begin position="32"/>
        <end position="47"/>
    </location>
</feature>
<dbReference type="GO" id="GO:0032259">
    <property type="term" value="P:methylation"/>
    <property type="evidence" value="ECO:0007669"/>
    <property type="project" value="UniProtKB-KW"/>
</dbReference>
<evidence type="ECO:0000259" key="6">
    <source>
        <dbReference type="Pfam" id="PF08242"/>
    </source>
</evidence>
<dbReference type="OrthoDB" id="417697at2759"/>